<evidence type="ECO:0000313" key="4">
    <source>
        <dbReference type="Proteomes" id="UP000304864"/>
    </source>
</evidence>
<keyword evidence="4" id="KW-1185">Reference proteome</keyword>
<dbReference type="PROSITE" id="PS51724">
    <property type="entry name" value="SPOR"/>
    <property type="match status" value="1"/>
</dbReference>
<dbReference type="Gene3D" id="3.30.70.1070">
    <property type="entry name" value="Sporulation related repeat"/>
    <property type="match status" value="1"/>
</dbReference>
<evidence type="ECO:0000313" key="3">
    <source>
        <dbReference type="EMBL" id="QCU89325.1"/>
    </source>
</evidence>
<keyword evidence="1" id="KW-0812">Transmembrane</keyword>
<dbReference type="KEGG" id="thig:FE785_01095"/>
<accession>A0A4P9K3C4</accession>
<keyword evidence="1" id="KW-0472">Membrane</keyword>
<dbReference type="Pfam" id="PF05036">
    <property type="entry name" value="SPOR"/>
    <property type="match status" value="1"/>
</dbReference>
<name>A0A4P9K3C4_9GAMM</name>
<gene>
    <name evidence="3" type="ORF">FE785_01095</name>
</gene>
<sequence length="259" mass="28301">MPRDYRHKQTAAGKQTYQRKSQAKSAAMYTGRPLLPMFMAGVFLVGLVLAIGLFISQQFAADSANQASVAEVKPAEPVRQTVPVAPAKDDSVAENNSDTVVETSEADVSQESSALKAAQDFLGSLGRSTEQTEADEAVMVSALDTQAQAAKPAAPEPVYSFYQGLGEVEVLVDAEPLPVQLEKVHYIQAGSFGSKEIAIKEQQRLAKHGVMVKLNEYQGTKRIYYRLVSGPYHNRLELNKQRNILRRLGASTLVFKQSN</sequence>
<dbReference type="InterPro" id="IPR036680">
    <property type="entry name" value="SPOR-like_sf"/>
</dbReference>
<dbReference type="InterPro" id="IPR007730">
    <property type="entry name" value="SPOR-like_dom"/>
</dbReference>
<reference evidence="3 4" key="1">
    <citation type="submission" date="2019-05" db="EMBL/GenBank/DDBJ databases">
        <title>Thiomicrorhabdus sediminis sp. nov, a novel sulfur-oxidizing bacterium isolated from coastal sediment.</title>
        <authorList>
            <person name="Liu X."/>
        </authorList>
    </citation>
    <scope>NUCLEOTIDE SEQUENCE [LARGE SCALE GENOMIC DNA]</scope>
    <source>
        <strain evidence="3 4">G1</strain>
    </source>
</reference>
<dbReference type="RefSeq" id="WP_138563575.1">
    <property type="nucleotide sequence ID" value="NZ_CP040602.1"/>
</dbReference>
<dbReference type="EMBL" id="CP040602">
    <property type="protein sequence ID" value="QCU89325.1"/>
    <property type="molecule type" value="Genomic_DNA"/>
</dbReference>
<dbReference type="SUPFAM" id="SSF110997">
    <property type="entry name" value="Sporulation related repeat"/>
    <property type="match status" value="1"/>
</dbReference>
<proteinExistence type="predicted"/>
<keyword evidence="1" id="KW-1133">Transmembrane helix</keyword>
<feature type="transmembrane region" description="Helical" evidence="1">
    <location>
        <begin position="34"/>
        <end position="55"/>
    </location>
</feature>
<dbReference type="GO" id="GO:0042834">
    <property type="term" value="F:peptidoglycan binding"/>
    <property type="evidence" value="ECO:0007669"/>
    <property type="project" value="InterPro"/>
</dbReference>
<feature type="domain" description="SPOR" evidence="2">
    <location>
        <begin position="179"/>
        <end position="258"/>
    </location>
</feature>
<protein>
    <recommendedName>
        <fullName evidence="2">SPOR domain-containing protein</fullName>
    </recommendedName>
</protein>
<dbReference type="OrthoDB" id="8558195at2"/>
<evidence type="ECO:0000259" key="2">
    <source>
        <dbReference type="PROSITE" id="PS51724"/>
    </source>
</evidence>
<evidence type="ECO:0000256" key="1">
    <source>
        <dbReference type="SAM" id="Phobius"/>
    </source>
</evidence>
<organism evidence="3 4">
    <name type="scientific">Thiomicrorhabdus sediminis</name>
    <dbReference type="NCBI Taxonomy" id="2580412"/>
    <lineage>
        <taxon>Bacteria</taxon>
        <taxon>Pseudomonadati</taxon>
        <taxon>Pseudomonadota</taxon>
        <taxon>Gammaproteobacteria</taxon>
        <taxon>Thiotrichales</taxon>
        <taxon>Piscirickettsiaceae</taxon>
        <taxon>Thiomicrorhabdus</taxon>
    </lineage>
</organism>
<dbReference type="AlphaFoldDB" id="A0A4P9K3C4"/>
<dbReference type="Proteomes" id="UP000304864">
    <property type="component" value="Chromosome"/>
</dbReference>